<evidence type="ECO:0000313" key="2">
    <source>
        <dbReference type="EMBL" id="AKF10976.1"/>
    </source>
</evidence>
<keyword evidence="3" id="KW-1185">Reference proteome</keyword>
<reference evidence="2 3" key="1">
    <citation type="submission" date="2015-03" db="EMBL/GenBank/DDBJ databases">
        <title>Genome assembly of Sandaracinus amylolyticus DSM 53668.</title>
        <authorList>
            <person name="Sharma G."/>
            <person name="Subramanian S."/>
        </authorList>
    </citation>
    <scope>NUCLEOTIDE SEQUENCE [LARGE SCALE GENOMIC DNA]</scope>
    <source>
        <strain evidence="2 3">DSM 53668</strain>
    </source>
</reference>
<dbReference type="PROSITE" id="PS51257">
    <property type="entry name" value="PROKAR_LIPOPROTEIN"/>
    <property type="match status" value="1"/>
</dbReference>
<sequence length="265" mass="28029">MQRAIVVCLVIAAGCASAPPPTAAVPARGGPASTLIERWVELARGEDELVVDLASEWVAANVRDPRIASLDPSGTDVASGAPRIALVTAQIDLVASVLALGLAHAHDETLVALGRRLEALDPIHDDAGFVTVLDALGEVADDPRSHAAVERLPETWPEGSSRRPSRDELGRAAVWLALRWLGLWDDPRMRGVDRSGVCISGNPWAFYVWTPASTVAFAIGMGAEPRVVLDLVHDRLVAMIALARSLPAPPDDGVTADVPVEVSLH</sequence>
<protein>
    <submittedName>
        <fullName evidence="2">Uncharacterized protein</fullName>
    </submittedName>
</protein>
<dbReference type="EMBL" id="CP011125">
    <property type="protein sequence ID" value="AKF10976.1"/>
    <property type="molecule type" value="Genomic_DNA"/>
</dbReference>
<dbReference type="Proteomes" id="UP000034883">
    <property type="component" value="Chromosome"/>
</dbReference>
<feature type="signal peptide" evidence="1">
    <location>
        <begin position="1"/>
        <end position="23"/>
    </location>
</feature>
<dbReference type="KEGG" id="samy:DB32_008125"/>
<proteinExistence type="predicted"/>
<evidence type="ECO:0000256" key="1">
    <source>
        <dbReference type="SAM" id="SignalP"/>
    </source>
</evidence>
<dbReference type="RefSeq" id="WP_157070148.1">
    <property type="nucleotide sequence ID" value="NZ_CP011125.1"/>
</dbReference>
<name>A0A0F6YMF1_9BACT</name>
<accession>A0A0F6YMF1</accession>
<keyword evidence="1" id="KW-0732">Signal</keyword>
<gene>
    <name evidence="2" type="ORF">DB32_008125</name>
</gene>
<evidence type="ECO:0000313" key="3">
    <source>
        <dbReference type="Proteomes" id="UP000034883"/>
    </source>
</evidence>
<feature type="chain" id="PRO_5002512941" evidence="1">
    <location>
        <begin position="24"/>
        <end position="265"/>
    </location>
</feature>
<dbReference type="AlphaFoldDB" id="A0A0F6YMF1"/>
<organism evidence="2 3">
    <name type="scientific">Sandaracinus amylolyticus</name>
    <dbReference type="NCBI Taxonomy" id="927083"/>
    <lineage>
        <taxon>Bacteria</taxon>
        <taxon>Pseudomonadati</taxon>
        <taxon>Myxococcota</taxon>
        <taxon>Polyangia</taxon>
        <taxon>Polyangiales</taxon>
        <taxon>Sandaracinaceae</taxon>
        <taxon>Sandaracinus</taxon>
    </lineage>
</organism>